<evidence type="ECO:0000313" key="3">
    <source>
        <dbReference type="EMBL" id="MBB2989554.1"/>
    </source>
</evidence>
<dbReference type="SUPFAM" id="SSF53474">
    <property type="entry name" value="alpha/beta-Hydrolases"/>
    <property type="match status" value="1"/>
</dbReference>
<dbReference type="InterPro" id="IPR013094">
    <property type="entry name" value="AB_hydrolase_3"/>
</dbReference>
<protein>
    <submittedName>
        <fullName evidence="3">Acetyl esterase/lipase</fullName>
    </submittedName>
</protein>
<feature type="domain" description="Alpha/beta hydrolase fold-3" evidence="2">
    <location>
        <begin position="110"/>
        <end position="324"/>
    </location>
</feature>
<accession>A0A839Q3R4</accession>
<name>A0A839Q3R4_MYCIR</name>
<proteinExistence type="predicted"/>
<dbReference type="GO" id="GO:0016787">
    <property type="term" value="F:hydrolase activity"/>
    <property type="evidence" value="ECO:0007669"/>
    <property type="project" value="UniProtKB-KW"/>
</dbReference>
<dbReference type="PANTHER" id="PTHR48081">
    <property type="entry name" value="AB HYDROLASE SUPERFAMILY PROTEIN C4A8.06C"/>
    <property type="match status" value="1"/>
</dbReference>
<reference evidence="3 4" key="1">
    <citation type="submission" date="2020-08" db="EMBL/GenBank/DDBJ databases">
        <title>The Agave Microbiome: Exploring the role of microbial communities in plant adaptations to desert environments.</title>
        <authorList>
            <person name="Partida-Martinez L.P."/>
        </authorList>
    </citation>
    <scope>NUCLEOTIDE SEQUENCE [LARGE SCALE GENOMIC DNA]</scope>
    <source>
        <strain evidence="3 4">AT2.18</strain>
    </source>
</reference>
<keyword evidence="4" id="KW-1185">Reference proteome</keyword>
<dbReference type="PANTHER" id="PTHR48081:SF8">
    <property type="entry name" value="ALPHA_BETA HYDROLASE FOLD-3 DOMAIN-CONTAINING PROTEIN-RELATED"/>
    <property type="match status" value="1"/>
</dbReference>
<dbReference type="Gene3D" id="3.40.50.1820">
    <property type="entry name" value="alpha/beta hydrolase"/>
    <property type="match status" value="1"/>
</dbReference>
<sequence>MLLGRFADPDATLGTDPRADPRMVAAFARFGLDGRLPPVGLAVDAPIAERYAFALAGEQGMGAVFEALASSTPAPPGVSTTTSVVAGPDGNGVPVFISRPTHASGPLPAIVHLHGGGMAIGSATDSCYIRLREHLAATGLVVVGVEFRNSGGKLGPHPFPAGLNDCAAVARWVSAHRDELGVSHIVVSGESGGGNLTLTLAHKATREGWIGELSGFYAQCPYISNRWLEECEDLPSLRENDGYFVSCEQLALLGSLYDPDGTHVDDATCWAAAATDEELKGLPPHVISVNELDPLRDEGLQYYRRLLRAGVPAVGRVVAGTCHGGDLLFGSVMPDVFSASLNDVSGFAKSLSSTRSGL</sequence>
<keyword evidence="1" id="KW-0378">Hydrolase</keyword>
<dbReference type="InterPro" id="IPR029058">
    <property type="entry name" value="AB_hydrolase_fold"/>
</dbReference>
<dbReference type="RefSeq" id="WP_183466841.1">
    <property type="nucleotide sequence ID" value="NZ_JACHVU010000002.1"/>
</dbReference>
<dbReference type="Pfam" id="PF07859">
    <property type="entry name" value="Abhydrolase_3"/>
    <property type="match status" value="1"/>
</dbReference>
<dbReference type="AlphaFoldDB" id="A0A839Q3R4"/>
<evidence type="ECO:0000259" key="2">
    <source>
        <dbReference type="Pfam" id="PF07859"/>
    </source>
</evidence>
<comment type="caution">
    <text evidence="3">The sequence shown here is derived from an EMBL/GenBank/DDBJ whole genome shotgun (WGS) entry which is preliminary data.</text>
</comment>
<evidence type="ECO:0000256" key="1">
    <source>
        <dbReference type="ARBA" id="ARBA00022801"/>
    </source>
</evidence>
<organism evidence="3 4">
    <name type="scientific">Mycolicibacterium iranicum</name>
    <name type="common">Mycobacterium iranicum</name>
    <dbReference type="NCBI Taxonomy" id="912594"/>
    <lineage>
        <taxon>Bacteria</taxon>
        <taxon>Bacillati</taxon>
        <taxon>Actinomycetota</taxon>
        <taxon>Actinomycetes</taxon>
        <taxon>Mycobacteriales</taxon>
        <taxon>Mycobacteriaceae</taxon>
        <taxon>Mycolicibacterium</taxon>
    </lineage>
</organism>
<dbReference type="EMBL" id="JACHVU010000002">
    <property type="protein sequence ID" value="MBB2989554.1"/>
    <property type="molecule type" value="Genomic_DNA"/>
</dbReference>
<dbReference type="InterPro" id="IPR050300">
    <property type="entry name" value="GDXG_lipolytic_enzyme"/>
</dbReference>
<gene>
    <name evidence="3" type="ORF">FHR72_001017</name>
</gene>
<evidence type="ECO:0000313" key="4">
    <source>
        <dbReference type="Proteomes" id="UP000550501"/>
    </source>
</evidence>
<dbReference type="Proteomes" id="UP000550501">
    <property type="component" value="Unassembled WGS sequence"/>
</dbReference>